<protein>
    <recommendedName>
        <fullName evidence="2">Heme chaperone HemW</fullName>
    </recommendedName>
</protein>
<dbReference type="GO" id="GO:0006779">
    <property type="term" value="P:porphyrin-containing compound biosynthetic process"/>
    <property type="evidence" value="ECO:0007669"/>
    <property type="project" value="InterPro"/>
</dbReference>
<keyword evidence="2" id="KW-0963">Cytoplasm</keyword>
<dbReference type="SFLD" id="SFLDG01082">
    <property type="entry name" value="B12-binding_domain_containing"/>
    <property type="match status" value="1"/>
</dbReference>
<keyword evidence="2" id="KW-0349">Heme</keyword>
<dbReference type="InterPro" id="IPR007197">
    <property type="entry name" value="rSAM"/>
</dbReference>
<keyword evidence="2" id="KW-0408">Iron</keyword>
<dbReference type="SFLD" id="SFLDG01065">
    <property type="entry name" value="anaerobic_coproporphyrinogen-I"/>
    <property type="match status" value="1"/>
</dbReference>
<dbReference type="GO" id="GO:0005737">
    <property type="term" value="C:cytoplasm"/>
    <property type="evidence" value="ECO:0007669"/>
    <property type="project" value="UniProtKB-SubCell"/>
</dbReference>
<dbReference type="CDD" id="cd01335">
    <property type="entry name" value="Radical_SAM"/>
    <property type="match status" value="1"/>
</dbReference>
<comment type="similarity">
    <text evidence="1">Belongs to the anaerobic coproporphyrinogen-III oxidase family. HemW subfamily.</text>
</comment>
<dbReference type="InterPro" id="IPR058240">
    <property type="entry name" value="rSAM_sf"/>
</dbReference>
<dbReference type="GO" id="GO:0051539">
    <property type="term" value="F:4 iron, 4 sulfur cluster binding"/>
    <property type="evidence" value="ECO:0007669"/>
    <property type="project" value="UniProtKB-UniRule"/>
</dbReference>
<keyword evidence="2" id="KW-0479">Metal-binding</keyword>
<dbReference type="InterPro" id="IPR010723">
    <property type="entry name" value="HemN_C"/>
</dbReference>
<comment type="caution">
    <text evidence="4">The sequence shown here is derived from an EMBL/GenBank/DDBJ whole genome shotgun (WGS) entry which is preliminary data.</text>
</comment>
<comment type="function">
    <text evidence="2">Probably acts as a heme chaperone, transferring heme to an unknown acceptor. Binds one molecule of heme per monomer, possibly covalently. Binds 1 [4Fe-4S] cluster. The cluster is coordinated with 3 cysteines and an exchangeable S-adenosyl-L-methionine.</text>
</comment>
<evidence type="ECO:0000256" key="1">
    <source>
        <dbReference type="ARBA" id="ARBA00006100"/>
    </source>
</evidence>
<evidence type="ECO:0000259" key="3">
    <source>
        <dbReference type="PROSITE" id="PS51918"/>
    </source>
</evidence>
<dbReference type="AlphaFoldDB" id="A0A7V3RED8"/>
<keyword evidence="2" id="KW-0411">Iron-sulfur</keyword>
<evidence type="ECO:0000313" key="4">
    <source>
        <dbReference type="EMBL" id="HGE75068.1"/>
    </source>
</evidence>
<dbReference type="PROSITE" id="PS51918">
    <property type="entry name" value="RADICAL_SAM"/>
    <property type="match status" value="1"/>
</dbReference>
<evidence type="ECO:0000256" key="2">
    <source>
        <dbReference type="RuleBase" id="RU364116"/>
    </source>
</evidence>
<dbReference type="Gene3D" id="3.80.30.20">
    <property type="entry name" value="tm_1862 like domain"/>
    <property type="match status" value="1"/>
</dbReference>
<keyword evidence="2" id="KW-0949">S-adenosyl-L-methionine</keyword>
<dbReference type="GO" id="GO:0046872">
    <property type="term" value="F:metal ion binding"/>
    <property type="evidence" value="ECO:0007669"/>
    <property type="project" value="UniProtKB-UniRule"/>
</dbReference>
<dbReference type="PANTHER" id="PTHR13932:SF5">
    <property type="entry name" value="RADICAL S-ADENOSYL METHIONINE DOMAIN-CONTAINING PROTEIN 1, MITOCHONDRIAL"/>
    <property type="match status" value="1"/>
</dbReference>
<dbReference type="EMBL" id="DTPE01000121">
    <property type="protein sequence ID" value="HGE75068.1"/>
    <property type="molecule type" value="Genomic_DNA"/>
</dbReference>
<organism evidence="4">
    <name type="scientific">Mesoaciditoga lauensis</name>
    <dbReference type="NCBI Taxonomy" id="1495039"/>
    <lineage>
        <taxon>Bacteria</taxon>
        <taxon>Thermotogati</taxon>
        <taxon>Thermotogota</taxon>
        <taxon>Thermotogae</taxon>
        <taxon>Mesoaciditogales</taxon>
        <taxon>Mesoaciditogaceae</taxon>
        <taxon>Mesoaciditoga</taxon>
    </lineage>
</organism>
<dbReference type="PANTHER" id="PTHR13932">
    <property type="entry name" value="COPROPORPHYRINIGEN III OXIDASE"/>
    <property type="match status" value="1"/>
</dbReference>
<dbReference type="NCBIfam" id="TIGR00539">
    <property type="entry name" value="hemN_rel"/>
    <property type="match status" value="1"/>
</dbReference>
<dbReference type="InterPro" id="IPR004559">
    <property type="entry name" value="HemW-like"/>
</dbReference>
<comment type="subcellular location">
    <subcellularLocation>
        <location evidence="2">Cytoplasm</location>
    </subcellularLocation>
</comment>
<keyword evidence="2" id="KW-0143">Chaperone</keyword>
<dbReference type="InterPro" id="IPR023404">
    <property type="entry name" value="rSAM_horseshoe"/>
</dbReference>
<dbReference type="Pfam" id="PF06969">
    <property type="entry name" value="HemN_C"/>
    <property type="match status" value="1"/>
</dbReference>
<dbReference type="SFLD" id="SFLDF00562">
    <property type="entry name" value="HemN-like__clustered_with_heat"/>
    <property type="match status" value="1"/>
</dbReference>
<dbReference type="SMART" id="SM00729">
    <property type="entry name" value="Elp3"/>
    <property type="match status" value="1"/>
</dbReference>
<sequence>MSKINSLSDTTWEQCTFQLKIDTSVYVHVPFCSRRCIYCDFVSFVRNDLIGSYFESLIREIDIVYGTLGNRKISTLYFGGGTPSHVPVKYISKVIEKLSKSFEYDPVETTLEMNPEDVSEELCKNLKSIGINRISVGLQTSSDQILKVIGRPYDFNTFMKAYKILRNFFDNVNVDLIYNLPFEKFDDVMMDLKVIKMLNADHISFYELELHEETPLYPMIESGIVKLPEEDVSEKMYDTIVDTLEDDGYKRYELSSWTKHKPSFHNLNYWKNGEYLGLGLSSGSHLSMERSVNTEDLIEYIEKIRSGTVPRTYHVKNSPREELAETLFMGLRVADGVRLDELRNKFGDDLDFYLSKLKDFCPHFLECSEKFMRFTKIGMKFSASILSELV</sequence>
<feature type="domain" description="Radical SAM core" evidence="3">
    <location>
        <begin position="17"/>
        <end position="250"/>
    </location>
</feature>
<name>A0A7V3RED8_9BACT</name>
<reference evidence="4" key="1">
    <citation type="journal article" date="2020" name="mSystems">
        <title>Genome- and Community-Level Interaction Insights into Carbon Utilization and Element Cycling Functions of Hydrothermarchaeota in Hydrothermal Sediment.</title>
        <authorList>
            <person name="Zhou Z."/>
            <person name="Liu Y."/>
            <person name="Xu W."/>
            <person name="Pan J."/>
            <person name="Luo Z.H."/>
            <person name="Li M."/>
        </authorList>
    </citation>
    <scope>NUCLEOTIDE SEQUENCE [LARGE SCALE GENOMIC DNA]</scope>
    <source>
        <strain evidence="4">SpSt-966</strain>
    </source>
</reference>
<dbReference type="Pfam" id="PF04055">
    <property type="entry name" value="Radical_SAM"/>
    <property type="match status" value="1"/>
</dbReference>
<dbReference type="SFLD" id="SFLDS00029">
    <property type="entry name" value="Radical_SAM"/>
    <property type="match status" value="1"/>
</dbReference>
<dbReference type="SUPFAM" id="SSF102114">
    <property type="entry name" value="Radical SAM enzymes"/>
    <property type="match status" value="1"/>
</dbReference>
<dbReference type="GO" id="GO:0004109">
    <property type="term" value="F:coproporphyrinogen oxidase activity"/>
    <property type="evidence" value="ECO:0007669"/>
    <property type="project" value="InterPro"/>
</dbReference>
<dbReference type="InterPro" id="IPR034505">
    <property type="entry name" value="Coproporphyrinogen-III_oxidase"/>
</dbReference>
<proteinExistence type="inferred from homology"/>
<dbReference type="InterPro" id="IPR006638">
    <property type="entry name" value="Elp3/MiaA/NifB-like_rSAM"/>
</dbReference>
<gene>
    <name evidence="4" type="primary">hemW</name>
    <name evidence="4" type="ORF">ENX73_02955</name>
</gene>
<keyword evidence="2" id="KW-0004">4Fe-4S</keyword>
<accession>A0A7V3RED8</accession>